<sequence length="196" mass="22032">MKKLLLFTILFGFSFYGFSQNEDTIVVTDSTEVKEPGSSSLGLKYGVRGGYTISHLDFEGTPTMDNKHRNSMYVGFFANIGLSRTLSLVPEIQFSAEGADAEPLNLDYIQMPVLLRFRINEKFHAGFGPQMGLKVHKYEDGMKNLAYSAVASVDYKINYALFVDVRYNYGIRNVFDEISGVVAKNRNIQLGVGYKF</sequence>
<organism evidence="3 4">
    <name type="scientific">Algibacter luteus</name>
    <dbReference type="NCBI Taxonomy" id="1178825"/>
    <lineage>
        <taxon>Bacteria</taxon>
        <taxon>Pseudomonadati</taxon>
        <taxon>Bacteroidota</taxon>
        <taxon>Flavobacteriia</taxon>
        <taxon>Flavobacteriales</taxon>
        <taxon>Flavobacteriaceae</taxon>
        <taxon>Algibacter</taxon>
    </lineage>
</organism>
<evidence type="ECO:0000259" key="2">
    <source>
        <dbReference type="Pfam" id="PF13568"/>
    </source>
</evidence>
<gene>
    <name evidence="3" type="ORF">SAMN05216261_2981</name>
</gene>
<keyword evidence="4" id="KW-1185">Reference proteome</keyword>
<feature type="domain" description="Outer membrane protein beta-barrel" evidence="2">
    <location>
        <begin position="36"/>
        <end position="176"/>
    </location>
</feature>
<dbReference type="eggNOG" id="COG3637">
    <property type="taxonomic scope" value="Bacteria"/>
</dbReference>
<dbReference type="SUPFAM" id="SSF56925">
    <property type="entry name" value="OMPA-like"/>
    <property type="match status" value="1"/>
</dbReference>
<dbReference type="OrthoDB" id="1259003at2"/>
<dbReference type="AlphaFoldDB" id="A0A1M6GZW8"/>
<dbReference type="Gene3D" id="2.40.160.20">
    <property type="match status" value="1"/>
</dbReference>
<dbReference type="InterPro" id="IPR011250">
    <property type="entry name" value="OMP/PagP_B-barrel"/>
</dbReference>
<keyword evidence="1" id="KW-0732">Signal</keyword>
<dbReference type="RefSeq" id="WP_019388525.1">
    <property type="nucleotide sequence ID" value="NZ_ALIH01000015.1"/>
</dbReference>
<dbReference type="Pfam" id="PF13568">
    <property type="entry name" value="OMP_b-brl_2"/>
    <property type="match status" value="1"/>
</dbReference>
<proteinExistence type="predicted"/>
<dbReference type="Proteomes" id="UP000184396">
    <property type="component" value="Unassembled WGS sequence"/>
</dbReference>
<protein>
    <submittedName>
        <fullName evidence="3">Outer membrane insertion C-terminal signal</fullName>
    </submittedName>
</protein>
<reference evidence="3 4" key="1">
    <citation type="submission" date="2016-11" db="EMBL/GenBank/DDBJ databases">
        <authorList>
            <person name="Jaros S."/>
            <person name="Januszkiewicz K."/>
            <person name="Wedrychowicz H."/>
        </authorList>
    </citation>
    <scope>NUCLEOTIDE SEQUENCE [LARGE SCALE GENOMIC DNA]</scope>
    <source>
        <strain evidence="3 4">CGMCC 1.12213</strain>
    </source>
</reference>
<name>A0A1M6GZW8_9FLAO</name>
<accession>A0A1M6GZW8</accession>
<dbReference type="STRING" id="1178825.SAMN05216261_2981"/>
<dbReference type="EMBL" id="FQYK01000010">
    <property type="protein sequence ID" value="SHJ15460.1"/>
    <property type="molecule type" value="Genomic_DNA"/>
</dbReference>
<feature type="signal peptide" evidence="1">
    <location>
        <begin position="1"/>
        <end position="19"/>
    </location>
</feature>
<feature type="chain" id="PRO_5009917922" evidence="1">
    <location>
        <begin position="20"/>
        <end position="196"/>
    </location>
</feature>
<evidence type="ECO:0000256" key="1">
    <source>
        <dbReference type="SAM" id="SignalP"/>
    </source>
</evidence>
<evidence type="ECO:0000313" key="3">
    <source>
        <dbReference type="EMBL" id="SHJ15460.1"/>
    </source>
</evidence>
<dbReference type="InterPro" id="IPR025665">
    <property type="entry name" value="Beta-barrel_OMP_2"/>
</dbReference>
<evidence type="ECO:0000313" key="4">
    <source>
        <dbReference type="Proteomes" id="UP000184396"/>
    </source>
</evidence>